<protein>
    <submittedName>
        <fullName evidence="1">Uncharacterized protein</fullName>
    </submittedName>
</protein>
<accession>A0A6C0DZC4</accession>
<name>A0A6C0DZC4_9ZZZZ</name>
<dbReference type="EMBL" id="MN739690">
    <property type="protein sequence ID" value="QHT21389.1"/>
    <property type="molecule type" value="Genomic_DNA"/>
</dbReference>
<sequence length="217" mass="25348">MGVTPLIILTTTVDVQPKVYVFQRDKSERLGHYTKKIRYWLFETTFPIVVVENSGYTFPELDAEKEEFRDRFEIISYVEADLPEAAYLQGNPYKGASEVFAIHWAVSQTRLTGEFIIKITGRFFIPGFAAFLEEYDLEKWDVIVQNNASRCEMLGCHRRHFDRVFDVDLRMMDGNYSGNVEDVYQSRCEQYKNIIRCPVFPIEGTQRGGIDEVFYDI</sequence>
<evidence type="ECO:0000313" key="1">
    <source>
        <dbReference type="EMBL" id="QHT21389.1"/>
    </source>
</evidence>
<organism evidence="1">
    <name type="scientific">viral metagenome</name>
    <dbReference type="NCBI Taxonomy" id="1070528"/>
    <lineage>
        <taxon>unclassified sequences</taxon>
        <taxon>metagenomes</taxon>
        <taxon>organismal metagenomes</taxon>
    </lineage>
</organism>
<proteinExistence type="predicted"/>
<reference evidence="1" key="1">
    <citation type="journal article" date="2020" name="Nature">
        <title>Giant virus diversity and host interactions through global metagenomics.</title>
        <authorList>
            <person name="Schulz F."/>
            <person name="Roux S."/>
            <person name="Paez-Espino D."/>
            <person name="Jungbluth S."/>
            <person name="Walsh D.A."/>
            <person name="Denef V.J."/>
            <person name="McMahon K.D."/>
            <person name="Konstantinidis K.T."/>
            <person name="Eloe-Fadrosh E.A."/>
            <person name="Kyrpides N.C."/>
            <person name="Woyke T."/>
        </authorList>
    </citation>
    <scope>NUCLEOTIDE SEQUENCE</scope>
    <source>
        <strain evidence="1">GVMAG-M-3300023174-92</strain>
    </source>
</reference>
<dbReference type="AlphaFoldDB" id="A0A6C0DZC4"/>